<gene>
    <name evidence="2" type="ORF">SAMN05216337_1007134</name>
</gene>
<proteinExistence type="predicted"/>
<dbReference type="EMBL" id="FMZW01000007">
    <property type="protein sequence ID" value="SDD08371.1"/>
    <property type="molecule type" value="Genomic_DNA"/>
</dbReference>
<evidence type="ECO:0000313" key="2">
    <source>
        <dbReference type="EMBL" id="SDD08371.1"/>
    </source>
</evidence>
<dbReference type="InterPro" id="IPR004919">
    <property type="entry name" value="GmrSD_N"/>
</dbReference>
<evidence type="ECO:0000313" key="3">
    <source>
        <dbReference type="Proteomes" id="UP000199245"/>
    </source>
</evidence>
<evidence type="ECO:0000259" key="1">
    <source>
        <dbReference type="Pfam" id="PF03235"/>
    </source>
</evidence>
<dbReference type="Proteomes" id="UP000199245">
    <property type="component" value="Unassembled WGS sequence"/>
</dbReference>
<protein>
    <recommendedName>
        <fullName evidence="1">GmrSD restriction endonucleases N-terminal domain-containing protein</fullName>
    </recommendedName>
</protein>
<sequence length="349" mass="40182">MIVRQRQWKITRLLTKKNAINLNPIWQRGPAWQSQRQVLLIDSVLRGMDLPKIYLRKLTPSNAHTYDAVDGQQRLRAIWQFVEGEIRLDYFEPLAPIDGHPVAGHTYNTLHKTLRKRFDEFQVCVAEIEKSTMDEITTLFSRLQMGVSLNPAELRNAMLGPMRHVIDTIATSHEFFEECRIPATRYKRQDYVTHAFAMAAYDGRRDIKAPDLKAMVQEYGPQRMNEVLSLSAEVGECLNVLAQVNRLADFRITQKWIFVDLFYLILRRYRAGAAVDPAKLFAAYEEFEALRREYTSRPEALVSGKKGSTLDRHLYDYITAFKAQGAVAVNLRARADALTAFCPRIDARS</sequence>
<reference evidence="2 3" key="1">
    <citation type="submission" date="2016-10" db="EMBL/GenBank/DDBJ databases">
        <authorList>
            <person name="de Groot N.N."/>
        </authorList>
    </citation>
    <scope>NUCLEOTIDE SEQUENCE [LARGE SCALE GENOMIC DNA]</scope>
    <source>
        <strain evidence="2 3">R5</strain>
    </source>
</reference>
<accession>A0A1G6RV94</accession>
<dbReference type="PANTHER" id="PTHR39639">
    <property type="entry name" value="CHROMOSOME 16, WHOLE GENOME SHOTGUN SEQUENCE"/>
    <property type="match status" value="1"/>
</dbReference>
<dbReference type="RefSeq" id="WP_092082023.1">
    <property type="nucleotide sequence ID" value="NZ_FMZW01000007.1"/>
</dbReference>
<dbReference type="AlphaFoldDB" id="A0A1G6RV94"/>
<name>A0A1G6RV94_9BRAD</name>
<dbReference type="Pfam" id="PF03235">
    <property type="entry name" value="GmrSD_N"/>
    <property type="match status" value="1"/>
</dbReference>
<feature type="domain" description="GmrSD restriction endonucleases N-terminal" evidence="1">
    <location>
        <begin position="13"/>
        <end position="159"/>
    </location>
</feature>
<dbReference type="PANTHER" id="PTHR39639:SF1">
    <property type="entry name" value="DUF262 DOMAIN-CONTAINING PROTEIN"/>
    <property type="match status" value="1"/>
</dbReference>
<organism evidence="2 3">
    <name type="scientific">Bradyrhizobium brasilense</name>
    <dbReference type="NCBI Taxonomy" id="1419277"/>
    <lineage>
        <taxon>Bacteria</taxon>
        <taxon>Pseudomonadati</taxon>
        <taxon>Pseudomonadota</taxon>
        <taxon>Alphaproteobacteria</taxon>
        <taxon>Hyphomicrobiales</taxon>
        <taxon>Nitrobacteraceae</taxon>
        <taxon>Bradyrhizobium</taxon>
    </lineage>
</organism>